<dbReference type="Pfam" id="PF00728">
    <property type="entry name" value="Glyco_hydro_20"/>
    <property type="match status" value="1"/>
</dbReference>
<dbReference type="PANTHER" id="PTHR21040">
    <property type="entry name" value="BCDNA.GH04120"/>
    <property type="match status" value="1"/>
</dbReference>
<sequence>MDSRLTPLPNSTMAAADSVLFSKPVEVPLPSQYQRLVHLDLKGAPLKMDFLSKLIVKLKEWGATGLLVEYEDTFPYTGDLTELALPSAYSLADLKVLQQLARDNDMEYIPVVQTFGHLEYVLKHNKFVHLREVPEFPTSICPSKEDSLLLIQELLDQVIQAHDGLKYFSIGADEVVHLGCCHKCQHRIETDLGGFGCSLYLDHVTKVLQYIRKQHPGITCIMWDDMLRTIDPKLMNDVKLGELVEPMVWNYSDDTTSFRLRFHQGMWENYSQVFKHFWIATAFKGAFGHTLYWPPSKLHVQNHLLWLQELDKTIPKTLTLRGCVLTGWQRYDHLSVLCELLPTALPCLALCLQVLLQGGYSHDVLERVSKQLGFTEPFQIEVPQHTDSLSSEEAFPSSDLYSAIQDLVIFEASPRFKDFMSQSQLHANMDPNARIATDLPMVHYSVEESATEAKSLVGQLEAIRQRARAALGYVYHTTTKEEWLELRINPILRALKMFVGGGSMDEVREEEEDEMELGKS</sequence>
<dbReference type="InterPro" id="IPR015883">
    <property type="entry name" value="Glyco_hydro_20_cat"/>
</dbReference>
<dbReference type="Proteomes" id="UP000694845">
    <property type="component" value="Unplaced"/>
</dbReference>
<comment type="catalytic activity">
    <reaction evidence="1">
        <text>Hydrolysis of terminal non-reducing N-acetyl-D-hexosamine residues in N-acetyl-beta-D-hexosaminides.</text>
        <dbReference type="EC" id="3.2.1.52"/>
    </reaction>
</comment>
<evidence type="ECO:0000256" key="3">
    <source>
        <dbReference type="ARBA" id="ARBA00012663"/>
    </source>
</evidence>
<organism evidence="6 8">
    <name type="scientific">Acanthaster planci</name>
    <name type="common">Crown-of-thorns starfish</name>
    <dbReference type="NCBI Taxonomy" id="133434"/>
    <lineage>
        <taxon>Eukaryota</taxon>
        <taxon>Metazoa</taxon>
        <taxon>Echinodermata</taxon>
        <taxon>Eleutherozoa</taxon>
        <taxon>Asterozoa</taxon>
        <taxon>Asteroidea</taxon>
        <taxon>Valvatacea</taxon>
        <taxon>Valvatida</taxon>
        <taxon>Acanthasteridae</taxon>
        <taxon>Acanthaster</taxon>
    </lineage>
</organism>
<dbReference type="RefSeq" id="XP_022089309.1">
    <property type="nucleotide sequence ID" value="XM_022233617.1"/>
</dbReference>
<evidence type="ECO:0000313" key="7">
    <source>
        <dbReference type="RefSeq" id="XP_022089309.1"/>
    </source>
</evidence>
<dbReference type="OMA" id="TWMNPWQ"/>
<proteinExistence type="inferred from homology"/>
<keyword evidence="4" id="KW-0378">Hydrolase</keyword>
<feature type="domain" description="Glycoside hydrolase family 20 catalytic" evidence="5">
    <location>
        <begin position="87"/>
        <end position="250"/>
    </location>
</feature>
<dbReference type="AlphaFoldDB" id="A0A8B7YAB1"/>
<dbReference type="RefSeq" id="XP_022089310.1">
    <property type="nucleotide sequence ID" value="XM_022233618.1"/>
</dbReference>
<dbReference type="EC" id="3.2.1.52" evidence="3"/>
<evidence type="ECO:0000313" key="8">
    <source>
        <dbReference type="RefSeq" id="XP_022089310.1"/>
    </source>
</evidence>
<keyword evidence="6" id="KW-1185">Reference proteome</keyword>
<dbReference type="SUPFAM" id="SSF51445">
    <property type="entry name" value="(Trans)glycosidases"/>
    <property type="match status" value="1"/>
</dbReference>
<gene>
    <name evidence="7 8" type="primary">LOC110978542</name>
</gene>
<protein>
    <recommendedName>
        <fullName evidence="3">beta-N-acetylhexosaminidase</fullName>
        <ecNumber evidence="3">3.2.1.52</ecNumber>
    </recommendedName>
</protein>
<dbReference type="InterPro" id="IPR038901">
    <property type="entry name" value="HEXDC-like"/>
</dbReference>
<evidence type="ECO:0000256" key="2">
    <source>
        <dbReference type="ARBA" id="ARBA00006285"/>
    </source>
</evidence>
<evidence type="ECO:0000256" key="1">
    <source>
        <dbReference type="ARBA" id="ARBA00001231"/>
    </source>
</evidence>
<accession>A0A8B7YAB1</accession>
<evidence type="ECO:0000256" key="4">
    <source>
        <dbReference type="ARBA" id="ARBA00022801"/>
    </source>
</evidence>
<dbReference type="CDD" id="cd06565">
    <property type="entry name" value="GH20_GcnA-like"/>
    <property type="match status" value="1"/>
</dbReference>
<dbReference type="Gene3D" id="3.20.20.80">
    <property type="entry name" value="Glycosidases"/>
    <property type="match status" value="1"/>
</dbReference>
<evidence type="ECO:0000259" key="5">
    <source>
        <dbReference type="Pfam" id="PF00728"/>
    </source>
</evidence>
<dbReference type="GO" id="GO:0004563">
    <property type="term" value="F:beta-N-acetylhexosaminidase activity"/>
    <property type="evidence" value="ECO:0007669"/>
    <property type="project" value="UniProtKB-EC"/>
</dbReference>
<dbReference type="PANTHER" id="PTHR21040:SF8">
    <property type="entry name" value="BCDNA.GH04120"/>
    <property type="match status" value="1"/>
</dbReference>
<dbReference type="KEGG" id="aplc:110978542"/>
<dbReference type="GO" id="GO:0005975">
    <property type="term" value="P:carbohydrate metabolic process"/>
    <property type="evidence" value="ECO:0007669"/>
    <property type="project" value="InterPro"/>
</dbReference>
<dbReference type="InterPro" id="IPR017853">
    <property type="entry name" value="GH"/>
</dbReference>
<reference evidence="7 8" key="1">
    <citation type="submission" date="2025-04" db="UniProtKB">
        <authorList>
            <consortium name="RefSeq"/>
        </authorList>
    </citation>
    <scope>IDENTIFICATION</scope>
</reference>
<name>A0A8B7YAB1_ACAPL</name>
<evidence type="ECO:0000313" key="6">
    <source>
        <dbReference type="Proteomes" id="UP000694845"/>
    </source>
</evidence>
<dbReference type="OrthoDB" id="47475at2759"/>
<comment type="similarity">
    <text evidence="2">Belongs to the glycosyl hydrolase 20 family.</text>
</comment>
<dbReference type="GeneID" id="110978542"/>